<evidence type="ECO:0000313" key="3">
    <source>
        <dbReference type="Proteomes" id="UP000014184"/>
    </source>
</evidence>
<dbReference type="Pfam" id="PF01869">
    <property type="entry name" value="BcrAD_BadFG"/>
    <property type="match status" value="1"/>
</dbReference>
<evidence type="ECO:0000259" key="1">
    <source>
        <dbReference type="Pfam" id="PF01869"/>
    </source>
</evidence>
<dbReference type="PANTHER" id="PTHR43190:SF3">
    <property type="entry name" value="N-ACETYL-D-GLUCOSAMINE KINASE"/>
    <property type="match status" value="1"/>
</dbReference>
<dbReference type="InterPro" id="IPR002731">
    <property type="entry name" value="ATPase_BadF"/>
</dbReference>
<organism evidence="2 3">
    <name type="scientific">Thermobifida fusca TM51</name>
    <dbReference type="NCBI Taxonomy" id="1169414"/>
    <lineage>
        <taxon>Bacteria</taxon>
        <taxon>Bacillati</taxon>
        <taxon>Actinomycetota</taxon>
        <taxon>Actinomycetes</taxon>
        <taxon>Streptosporangiales</taxon>
        <taxon>Nocardiopsidaceae</taxon>
        <taxon>Thermobifida</taxon>
    </lineage>
</organism>
<feature type="domain" description="ATPase BadF/BadG/BcrA/BcrD type" evidence="1">
    <location>
        <begin position="10"/>
        <end position="290"/>
    </location>
</feature>
<protein>
    <submittedName>
        <fullName evidence="2">N-acetylglucosamine kinase</fullName>
    </submittedName>
</protein>
<proteinExistence type="predicted"/>
<dbReference type="Proteomes" id="UP000014184">
    <property type="component" value="Unassembled WGS sequence"/>
</dbReference>
<dbReference type="SUPFAM" id="SSF53067">
    <property type="entry name" value="Actin-like ATPase domain"/>
    <property type="match status" value="2"/>
</dbReference>
<sequence>MRNMNEEVVLGVDAGGTHTRCLLVGLDGTIRGRGRAGGANQRSSADPAVSFINAVSASLREAGPVSVAAAVFGVAGAGAAGLATTEQTVLRAWRTLGLPGRPEVGDDIVVAFAAGTAEPSGAVLIAGTGAVAATIRDGRIERRCDGYGWLLGDEGSAVWLGIAGLRAALAALDGRGRATVLTERLAAALHVPAGSRQALIGAAYSMLPAELGSLAPRVCAAAEEGDAAAVEIVSTAASRLLESLAAVLAPPVQTPVVLAGSVLREGPVAERVRTALRERYGVRPVTAAPGEYGAAALALRRTGRSAQLHAQLLAQARYAPSPPAGGR</sequence>
<dbReference type="GO" id="GO:0016301">
    <property type="term" value="F:kinase activity"/>
    <property type="evidence" value="ECO:0007669"/>
    <property type="project" value="UniProtKB-KW"/>
</dbReference>
<keyword evidence="3" id="KW-1185">Reference proteome</keyword>
<reference evidence="2 3" key="1">
    <citation type="journal article" date="2013" name="Genome Announc.">
        <title>Draft Genome Sequence of the Lignocellulose Decomposer Thermobifida fusca Strain TM51.</title>
        <authorList>
            <person name="Toth A."/>
            <person name="Barna T."/>
            <person name="Nagy I."/>
            <person name="Horvath B."/>
            <person name="Nagy I."/>
            <person name="Tancsics A."/>
            <person name="Kriszt B."/>
            <person name="Baka E."/>
            <person name="Fekete C."/>
            <person name="Kukolya J."/>
        </authorList>
    </citation>
    <scope>NUCLEOTIDE SEQUENCE [LARGE SCALE GENOMIC DNA]</scope>
    <source>
        <strain evidence="2 3">TM51</strain>
    </source>
</reference>
<dbReference type="InterPro" id="IPR043129">
    <property type="entry name" value="ATPase_NBD"/>
</dbReference>
<keyword evidence="2" id="KW-0418">Kinase</keyword>
<dbReference type="Gene3D" id="3.30.420.40">
    <property type="match status" value="2"/>
</dbReference>
<evidence type="ECO:0000313" key="2">
    <source>
        <dbReference type="EMBL" id="EOR70602.1"/>
    </source>
</evidence>
<dbReference type="InterPro" id="IPR052519">
    <property type="entry name" value="Euk-type_GlcNAc_Kinase"/>
</dbReference>
<gene>
    <name evidence="2" type="ORF">TM51_11918</name>
</gene>
<accession>A0A9P2T8T1</accession>
<dbReference type="AlphaFoldDB" id="A0A9P2T8T1"/>
<dbReference type="PANTHER" id="PTHR43190">
    <property type="entry name" value="N-ACETYL-D-GLUCOSAMINE KINASE"/>
    <property type="match status" value="1"/>
</dbReference>
<keyword evidence="2" id="KW-0808">Transferase</keyword>
<dbReference type="EMBL" id="AOSG01000066">
    <property type="protein sequence ID" value="EOR70602.1"/>
    <property type="molecule type" value="Genomic_DNA"/>
</dbReference>
<comment type="caution">
    <text evidence="2">The sequence shown here is derived from an EMBL/GenBank/DDBJ whole genome shotgun (WGS) entry which is preliminary data.</text>
</comment>
<name>A0A9P2T8T1_THEFU</name>